<dbReference type="EMBL" id="JBGEWD010000008">
    <property type="protein sequence ID" value="MEY8000470.1"/>
    <property type="molecule type" value="Genomic_DNA"/>
</dbReference>
<dbReference type="SUPFAM" id="SSF48295">
    <property type="entry name" value="TrpR-like"/>
    <property type="match status" value="1"/>
</dbReference>
<organism evidence="2 3">
    <name type="scientific">Clostridium moutaii</name>
    <dbReference type="NCBI Taxonomy" id="3240932"/>
    <lineage>
        <taxon>Bacteria</taxon>
        <taxon>Bacillati</taxon>
        <taxon>Bacillota</taxon>
        <taxon>Clostridia</taxon>
        <taxon>Eubacteriales</taxon>
        <taxon>Clostridiaceae</taxon>
        <taxon>Clostridium</taxon>
    </lineage>
</organism>
<dbReference type="InterPro" id="IPR036388">
    <property type="entry name" value="WH-like_DNA-bd_sf"/>
</dbReference>
<evidence type="ECO:0000313" key="3">
    <source>
        <dbReference type="Proteomes" id="UP001564657"/>
    </source>
</evidence>
<reference evidence="2 3" key="1">
    <citation type="submission" date="2024-08" db="EMBL/GenBank/DDBJ databases">
        <title>Clostridium lapicellarii sp. nov., and Clostridium renhuaiense sp. nov., two species isolated from the mud in a fermentation cellar used for producing sauce-flavour Chinese liquors.</title>
        <authorList>
            <person name="Yang F."/>
            <person name="Wang H."/>
            <person name="Chen L.Q."/>
            <person name="Zhou N."/>
            <person name="Lu J.J."/>
            <person name="Pu X.X."/>
            <person name="Wan B."/>
            <person name="Wang L."/>
            <person name="Liu S.J."/>
        </authorList>
    </citation>
    <scope>NUCLEOTIDE SEQUENCE [LARGE SCALE GENOMIC DNA]</scope>
    <source>
        <strain evidence="2 3">MT-5</strain>
    </source>
</reference>
<sequence>MVQYCIQHENKYVETAEKYQVSYQQVYTWLKKYEADGVKGLLDRRGRTKPEDEMSELEKLSAENRLLKAGGSYHGI</sequence>
<name>A0ABV4BNW7_9CLOT</name>
<dbReference type="InterPro" id="IPR010921">
    <property type="entry name" value="Trp_repressor/repl_initiator"/>
</dbReference>
<dbReference type="Pfam" id="PF13518">
    <property type="entry name" value="HTH_28"/>
    <property type="match status" value="1"/>
</dbReference>
<gene>
    <name evidence="2" type="ORF">AB8U03_09740</name>
</gene>
<dbReference type="RefSeq" id="WP_369704456.1">
    <property type="nucleotide sequence ID" value="NZ_JBGEWD010000008.1"/>
</dbReference>
<keyword evidence="3" id="KW-1185">Reference proteome</keyword>
<comment type="caution">
    <text evidence="2">The sequence shown here is derived from an EMBL/GenBank/DDBJ whole genome shotgun (WGS) entry which is preliminary data.</text>
</comment>
<dbReference type="Proteomes" id="UP001564657">
    <property type="component" value="Unassembled WGS sequence"/>
</dbReference>
<accession>A0ABV4BNW7</accession>
<evidence type="ECO:0000259" key="1">
    <source>
        <dbReference type="Pfam" id="PF13518"/>
    </source>
</evidence>
<feature type="domain" description="Insertion element IS150 protein InsJ-like helix-turn-helix" evidence="1">
    <location>
        <begin position="1"/>
        <end position="47"/>
    </location>
</feature>
<protein>
    <submittedName>
        <fullName evidence="2">Helix-turn-helix domain-containing protein</fullName>
    </submittedName>
</protein>
<evidence type="ECO:0000313" key="2">
    <source>
        <dbReference type="EMBL" id="MEY8000470.1"/>
    </source>
</evidence>
<dbReference type="Gene3D" id="1.10.10.10">
    <property type="entry name" value="Winged helix-like DNA-binding domain superfamily/Winged helix DNA-binding domain"/>
    <property type="match status" value="1"/>
</dbReference>
<proteinExistence type="predicted"/>
<dbReference type="InterPro" id="IPR055247">
    <property type="entry name" value="InsJ-like_HTH"/>
</dbReference>